<comment type="caution">
    <text evidence="1">The sequence shown here is derived from an EMBL/GenBank/DDBJ whole genome shotgun (WGS) entry which is preliminary data.</text>
</comment>
<sequence length="51" mass="5991">MKALAASQFLGTLESLRKMVFWELQVHLFIWWLEKEVILKSSCGEPFAQLH</sequence>
<name>A0A0V0RB78_9BILA</name>
<organism evidence="1 2">
    <name type="scientific">Trichinella nelsoni</name>
    <dbReference type="NCBI Taxonomy" id="6336"/>
    <lineage>
        <taxon>Eukaryota</taxon>
        <taxon>Metazoa</taxon>
        <taxon>Ecdysozoa</taxon>
        <taxon>Nematoda</taxon>
        <taxon>Enoplea</taxon>
        <taxon>Dorylaimia</taxon>
        <taxon>Trichinellida</taxon>
        <taxon>Trichinellidae</taxon>
        <taxon>Trichinella</taxon>
    </lineage>
</organism>
<proteinExistence type="predicted"/>
<dbReference type="EMBL" id="JYDL01001714">
    <property type="protein sequence ID" value="KRX11648.1"/>
    <property type="molecule type" value="Genomic_DNA"/>
</dbReference>
<keyword evidence="2" id="KW-1185">Reference proteome</keyword>
<evidence type="ECO:0000313" key="2">
    <source>
        <dbReference type="Proteomes" id="UP000054630"/>
    </source>
</evidence>
<feature type="non-terminal residue" evidence="1">
    <location>
        <position position="51"/>
    </location>
</feature>
<dbReference type="AlphaFoldDB" id="A0A0V0RB78"/>
<evidence type="ECO:0000313" key="1">
    <source>
        <dbReference type="EMBL" id="KRX11648.1"/>
    </source>
</evidence>
<protein>
    <submittedName>
        <fullName evidence="1">Uncharacterized protein</fullName>
    </submittedName>
</protein>
<gene>
    <name evidence="1" type="ORF">T07_6</name>
</gene>
<reference evidence="1 2" key="1">
    <citation type="submission" date="2015-01" db="EMBL/GenBank/DDBJ databases">
        <title>Evolution of Trichinella species and genotypes.</title>
        <authorList>
            <person name="Korhonen P.K."/>
            <person name="Edoardo P."/>
            <person name="Giuseppe L.R."/>
            <person name="Gasser R.B."/>
        </authorList>
    </citation>
    <scope>NUCLEOTIDE SEQUENCE [LARGE SCALE GENOMIC DNA]</scope>
    <source>
        <strain evidence="1">ISS37</strain>
    </source>
</reference>
<dbReference type="Proteomes" id="UP000054630">
    <property type="component" value="Unassembled WGS sequence"/>
</dbReference>
<accession>A0A0V0RB78</accession>